<sequence length="443" mass="49168">MTKSLYLNRIAKRFRNSLKRNKIMVITVNALGNLSFLSLLGSMIFYWVGVAFEGFTIQQKTDSVDLKTNGTLPQRGSAFGGKEYTSSTLVKKNIFSIFGRYSIIASNILLALLLILRWKESGHFPLSNLYESLMFLSWCFTGLHLFFFSEDKALSSGSLMGTKSPVSDRSDSTQSVDVDPPLLGAAAPGDTSDSKFKDFKSSADQFLGAITTPSALFTNAFATFTLPKEMQEVSPLVPALQSNWLMMHVTVMILSYAALILGSLLSIAYLIVTFNSETEKTTRQPNLTYSTQSQSVLSTNQTILDVPQASGLNDFSLLDGIRLNESKTTSVNTKKQKLAWVLDNLSYRILGIGFPFLTIGILSGAVWANEAWGSYWSWDPKETWALLTWLIFAIYLHIRLNKGWEGKKPAIIASFGFVIVWICYLGVNLIGEGLHSYGWLSQS</sequence>
<keyword evidence="8" id="KW-0150">Chloroplast</keyword>
<comment type="subcellular location">
    <subcellularLocation>
        <location evidence="1">Membrane</location>
        <topology evidence="1">Multi-pass membrane protein</topology>
    </subcellularLocation>
    <subcellularLocation>
        <location evidence="6">Plastid</location>
        <location evidence="6">Chloroplast thylakoid membrane</location>
        <topology evidence="6">Multi-pass membrane protein</topology>
    </subcellularLocation>
</comment>
<comment type="subunit">
    <text evidence="6">May interact with Ccs1.</text>
</comment>
<evidence type="ECO:0000256" key="4">
    <source>
        <dbReference type="ARBA" id="ARBA00022989"/>
    </source>
</evidence>
<dbReference type="HAMAP" id="MF_01391">
    <property type="entry name" value="CytC_CcsA"/>
    <property type="match status" value="1"/>
</dbReference>
<dbReference type="PANTHER" id="PTHR30071:SF1">
    <property type="entry name" value="CYTOCHROME B_B6 PROTEIN-RELATED"/>
    <property type="match status" value="1"/>
</dbReference>
<comment type="similarity">
    <text evidence="6">Belongs to the CcmF/CycK/Ccl1/NrfE/CcsA family.</text>
</comment>
<dbReference type="InterPro" id="IPR002541">
    <property type="entry name" value="Cyt_c_assembly"/>
</dbReference>
<geneLocation type="chloroplast" evidence="8"/>
<dbReference type="GO" id="GO:0009535">
    <property type="term" value="C:chloroplast thylakoid membrane"/>
    <property type="evidence" value="ECO:0007669"/>
    <property type="project" value="UniProtKB-SubCell"/>
</dbReference>
<organism evidence="8">
    <name type="scientific">Chlamydomonas applanata</name>
    <name type="common">Chlamydomonas humicola</name>
    <dbReference type="NCBI Taxonomy" id="35704"/>
    <lineage>
        <taxon>Eukaryota</taxon>
        <taxon>Viridiplantae</taxon>
        <taxon>Chlorophyta</taxon>
        <taxon>core chlorophytes</taxon>
        <taxon>Chlorophyceae</taxon>
        <taxon>CS clade</taxon>
        <taxon>Chlamydomonadales</taxon>
        <taxon>Chlamydomonadaceae</taxon>
        <taxon>Chlamydomonas</taxon>
    </lineage>
</organism>
<feature type="transmembrane region" description="Helical" evidence="6">
    <location>
        <begin position="94"/>
        <end position="116"/>
    </location>
</feature>
<dbReference type="Pfam" id="PF01578">
    <property type="entry name" value="Cytochrom_C_asm"/>
    <property type="match status" value="1"/>
</dbReference>
<protein>
    <recommendedName>
        <fullName evidence="6">Cytochrome c biogenesis protein CcsA</fullName>
    </recommendedName>
</protein>
<keyword evidence="8" id="KW-0934">Plastid</keyword>
<dbReference type="PANTHER" id="PTHR30071">
    <property type="entry name" value="HEME EXPORTER PROTEIN C"/>
    <property type="match status" value="1"/>
</dbReference>
<evidence type="ECO:0000256" key="2">
    <source>
        <dbReference type="ARBA" id="ARBA00022692"/>
    </source>
</evidence>
<keyword evidence="3 6" id="KW-0201">Cytochrome c-type biogenesis</keyword>
<proteinExistence type="inferred from homology"/>
<keyword evidence="5 6" id="KW-0472">Membrane</keyword>
<accession>A0A0S2LP49</accession>
<keyword evidence="6" id="KW-0793">Thylakoid</keyword>
<feature type="transmembrane region" description="Helical" evidence="6">
    <location>
        <begin position="245"/>
        <end position="272"/>
    </location>
</feature>
<evidence type="ECO:0000256" key="1">
    <source>
        <dbReference type="ARBA" id="ARBA00004141"/>
    </source>
</evidence>
<comment type="function">
    <text evidence="6">Required during biogenesis of c-type cytochromes (cytochrome c6 and cytochrome f) at the step of heme attachment.</text>
</comment>
<evidence type="ECO:0000256" key="5">
    <source>
        <dbReference type="ARBA" id="ARBA00023136"/>
    </source>
</evidence>
<gene>
    <name evidence="6 8" type="primary">ccsA</name>
</gene>
<feature type="transmembrane region" description="Helical" evidence="6">
    <location>
        <begin position="383"/>
        <end position="398"/>
    </location>
</feature>
<keyword evidence="2 6" id="KW-0812">Transmembrane</keyword>
<dbReference type="InterPro" id="IPR045062">
    <property type="entry name" value="Cyt_c_biogenesis_CcsA/CcmC"/>
</dbReference>
<feature type="transmembrane region" description="Helical" evidence="6">
    <location>
        <begin position="128"/>
        <end position="148"/>
    </location>
</feature>
<feature type="transmembrane region" description="Helical" evidence="6">
    <location>
        <begin position="345"/>
        <end position="368"/>
    </location>
</feature>
<evidence type="ECO:0000313" key="8">
    <source>
        <dbReference type="EMBL" id="ALO63185.1"/>
    </source>
</evidence>
<reference evidence="8" key="1">
    <citation type="journal article" date="2015" name="BMC Evol. Biol.">
        <title>Chloroplast phylogenomic analysis of chlorophyte green algae identifies a novel lineage sister to the Sphaeropleales (Chlorophyceae).</title>
        <authorList>
            <person name="Lemieux C."/>
            <person name="Vincent A.T."/>
            <person name="Labarre A."/>
            <person name="Otis C."/>
            <person name="Turmel M."/>
        </authorList>
    </citation>
    <scope>NUCLEOTIDE SEQUENCE</scope>
</reference>
<dbReference type="NCBIfam" id="TIGR03144">
    <property type="entry name" value="cytochr_II_ccsB"/>
    <property type="match status" value="1"/>
</dbReference>
<feature type="transmembrane region" description="Helical" evidence="6">
    <location>
        <begin position="21"/>
        <end position="48"/>
    </location>
</feature>
<evidence type="ECO:0000259" key="7">
    <source>
        <dbReference type="Pfam" id="PF01578"/>
    </source>
</evidence>
<dbReference type="InterPro" id="IPR017562">
    <property type="entry name" value="Cyt_c_biogenesis_CcsA"/>
</dbReference>
<dbReference type="GO" id="GO:0005886">
    <property type="term" value="C:plasma membrane"/>
    <property type="evidence" value="ECO:0007669"/>
    <property type="project" value="TreeGrafter"/>
</dbReference>
<feature type="transmembrane region" description="Helical" evidence="6">
    <location>
        <begin position="410"/>
        <end position="431"/>
    </location>
</feature>
<keyword evidence="4 6" id="KW-1133">Transmembrane helix</keyword>
<dbReference type="EMBL" id="KT625417">
    <property type="protein sequence ID" value="ALO63185.1"/>
    <property type="molecule type" value="Genomic_DNA"/>
</dbReference>
<feature type="domain" description="Cytochrome c assembly protein" evidence="7">
    <location>
        <begin position="200"/>
        <end position="435"/>
    </location>
</feature>
<dbReference type="GO" id="GO:0020037">
    <property type="term" value="F:heme binding"/>
    <property type="evidence" value="ECO:0007669"/>
    <property type="project" value="InterPro"/>
</dbReference>
<dbReference type="GO" id="GO:0017004">
    <property type="term" value="P:cytochrome complex assembly"/>
    <property type="evidence" value="ECO:0007669"/>
    <property type="project" value="UniProtKB-UniRule"/>
</dbReference>
<evidence type="ECO:0000256" key="6">
    <source>
        <dbReference type="HAMAP-Rule" id="MF_01391"/>
    </source>
</evidence>
<evidence type="ECO:0000256" key="3">
    <source>
        <dbReference type="ARBA" id="ARBA00022748"/>
    </source>
</evidence>
<name>A0A0S2LP49_CHLAP</name>
<dbReference type="AlphaFoldDB" id="A0A0S2LP49"/>